<organism evidence="9 10">
    <name type="scientific">Biomphalaria pfeifferi</name>
    <name type="common">Bloodfluke planorb</name>
    <name type="synonym">Freshwater snail</name>
    <dbReference type="NCBI Taxonomy" id="112525"/>
    <lineage>
        <taxon>Eukaryota</taxon>
        <taxon>Metazoa</taxon>
        <taxon>Spiralia</taxon>
        <taxon>Lophotrochozoa</taxon>
        <taxon>Mollusca</taxon>
        <taxon>Gastropoda</taxon>
        <taxon>Heterobranchia</taxon>
        <taxon>Euthyneura</taxon>
        <taxon>Panpulmonata</taxon>
        <taxon>Hygrophila</taxon>
        <taxon>Lymnaeoidea</taxon>
        <taxon>Planorbidae</taxon>
        <taxon>Biomphalaria</taxon>
    </lineage>
</organism>
<dbReference type="GO" id="GO:0008380">
    <property type="term" value="P:RNA splicing"/>
    <property type="evidence" value="ECO:0007669"/>
    <property type="project" value="UniProtKB-KW"/>
</dbReference>
<evidence type="ECO:0000313" key="10">
    <source>
        <dbReference type="Proteomes" id="UP001233172"/>
    </source>
</evidence>
<dbReference type="SUPFAM" id="SSF54928">
    <property type="entry name" value="RNA-binding domain, RBD"/>
    <property type="match status" value="1"/>
</dbReference>
<dbReference type="GO" id="GO:0003723">
    <property type="term" value="F:RNA binding"/>
    <property type="evidence" value="ECO:0007669"/>
    <property type="project" value="UniProtKB-KW"/>
</dbReference>
<evidence type="ECO:0000256" key="7">
    <source>
        <dbReference type="ARBA" id="ARBA00035004"/>
    </source>
</evidence>
<keyword evidence="4" id="KW-0747">Spliceosome</keyword>
<feature type="region of interest" description="Disordered" evidence="8">
    <location>
        <begin position="148"/>
        <end position="176"/>
    </location>
</feature>
<gene>
    <name evidence="9" type="ORF">Bpfe_012695</name>
</gene>
<keyword evidence="3" id="KW-0507">mRNA processing</keyword>
<keyword evidence="5" id="KW-0694">RNA-binding</keyword>
<reference evidence="9" key="2">
    <citation type="submission" date="2023-04" db="EMBL/GenBank/DDBJ databases">
        <authorList>
            <person name="Bu L."/>
            <person name="Lu L."/>
            <person name="Laidemitt M.R."/>
            <person name="Zhang S.M."/>
            <person name="Mutuku M."/>
            <person name="Mkoji G."/>
            <person name="Steinauer M."/>
            <person name="Loker E.S."/>
        </authorList>
    </citation>
    <scope>NUCLEOTIDE SEQUENCE</scope>
    <source>
        <strain evidence="9">KasaAsao</strain>
        <tissue evidence="9">Whole Snail</tissue>
    </source>
</reference>
<feature type="compositionally biased region" description="Polar residues" evidence="8">
    <location>
        <begin position="164"/>
        <end position="174"/>
    </location>
</feature>
<name>A0AAD8BQB7_BIOPF</name>
<comment type="similarity">
    <text evidence="1">Belongs to the RBM48 family.</text>
</comment>
<dbReference type="InterPro" id="IPR035979">
    <property type="entry name" value="RBD_domain_sf"/>
</dbReference>
<dbReference type="InterPro" id="IPR039599">
    <property type="entry name" value="RBM48"/>
</dbReference>
<evidence type="ECO:0000256" key="1">
    <source>
        <dbReference type="ARBA" id="ARBA00006938"/>
    </source>
</evidence>
<evidence type="ECO:0000256" key="6">
    <source>
        <dbReference type="ARBA" id="ARBA00023187"/>
    </source>
</evidence>
<dbReference type="CDD" id="cd12442">
    <property type="entry name" value="RRM_RBM48"/>
    <property type="match status" value="1"/>
</dbReference>
<comment type="caution">
    <text evidence="9">The sequence shown here is derived from an EMBL/GenBank/DDBJ whole genome shotgun (WGS) entry which is preliminary data.</text>
</comment>
<dbReference type="EMBL" id="JASAOG010000051">
    <property type="protein sequence ID" value="KAK0058042.1"/>
    <property type="molecule type" value="Genomic_DNA"/>
</dbReference>
<dbReference type="GO" id="GO:0005681">
    <property type="term" value="C:spliceosomal complex"/>
    <property type="evidence" value="ECO:0007669"/>
    <property type="project" value="UniProtKB-KW"/>
</dbReference>
<dbReference type="InterPro" id="IPR012677">
    <property type="entry name" value="Nucleotide-bd_a/b_plait_sf"/>
</dbReference>
<evidence type="ECO:0000256" key="8">
    <source>
        <dbReference type="SAM" id="MobiDB-lite"/>
    </source>
</evidence>
<evidence type="ECO:0000256" key="3">
    <source>
        <dbReference type="ARBA" id="ARBA00022664"/>
    </source>
</evidence>
<dbReference type="Proteomes" id="UP001233172">
    <property type="component" value="Unassembled WGS sequence"/>
</dbReference>
<proteinExistence type="inferred from homology"/>
<dbReference type="GO" id="GO:0005654">
    <property type="term" value="C:nucleoplasm"/>
    <property type="evidence" value="ECO:0007669"/>
    <property type="project" value="TreeGrafter"/>
</dbReference>
<evidence type="ECO:0000313" key="9">
    <source>
        <dbReference type="EMBL" id="KAK0058042.1"/>
    </source>
</evidence>
<dbReference type="PANTHER" id="PTHR20957:SF0">
    <property type="entry name" value="RNA-BINDING PROTEIN 48"/>
    <property type="match status" value="1"/>
</dbReference>
<accession>A0AAD8BQB7</accession>
<dbReference type="InterPro" id="IPR034264">
    <property type="entry name" value="RBM48_RRM"/>
</dbReference>
<keyword evidence="6" id="KW-0508">mRNA splicing</keyword>
<keyword evidence="10" id="KW-1185">Reference proteome</keyword>
<dbReference type="FunFam" id="3.30.70.330:FF:000424">
    <property type="entry name" value="RNA-binding protein 48 isoform X4"/>
    <property type="match status" value="1"/>
</dbReference>
<dbReference type="PANTHER" id="PTHR20957">
    <property type="entry name" value="RNA-BINDING PROTEIN 48"/>
    <property type="match status" value="1"/>
</dbReference>
<dbReference type="AlphaFoldDB" id="A0AAD8BQB7"/>
<dbReference type="Gene3D" id="3.30.70.330">
    <property type="match status" value="1"/>
</dbReference>
<evidence type="ECO:0000256" key="2">
    <source>
        <dbReference type="ARBA" id="ARBA00015189"/>
    </source>
</evidence>
<comment type="function">
    <text evidence="7">As a component of the minor spliceosome, involved in the splicing of U12-type introns in pre-mRNAs.</text>
</comment>
<evidence type="ECO:0000256" key="5">
    <source>
        <dbReference type="ARBA" id="ARBA00022884"/>
    </source>
</evidence>
<reference evidence="9" key="1">
    <citation type="journal article" date="2023" name="PLoS Negl. Trop. Dis.">
        <title>A genome sequence for Biomphalaria pfeifferi, the major vector snail for the human-infecting parasite Schistosoma mansoni.</title>
        <authorList>
            <person name="Bu L."/>
            <person name="Lu L."/>
            <person name="Laidemitt M.R."/>
            <person name="Zhang S.M."/>
            <person name="Mutuku M."/>
            <person name="Mkoji G."/>
            <person name="Steinauer M."/>
            <person name="Loker E.S."/>
        </authorList>
    </citation>
    <scope>NUCLEOTIDE SEQUENCE</scope>
    <source>
        <strain evidence="9">KasaAsao</strain>
    </source>
</reference>
<protein>
    <recommendedName>
        <fullName evidence="2">RNA-binding protein 48</fullName>
    </recommendedName>
</protein>
<dbReference type="GO" id="GO:0006397">
    <property type="term" value="P:mRNA processing"/>
    <property type="evidence" value="ECO:0007669"/>
    <property type="project" value="UniProtKB-KW"/>
</dbReference>
<sequence length="397" mass="44896">MDLEIPAHHIKQEVCATRSPYREGRHAKAVKVYTVNNESSYLLIQGVPSVGATEELRKLCESFGEIVQFNPLDDYPCSDKYTEVHLVKYKKIMSARFAKRKLDDYSFFGGVLHVCYVPEYETVNETREKLQDRRRVVASKLKQYEATDQAHVRTSRVSNERGRTFTSGNNSNETPIHHCSALPEEKTNSHVHNRAYQPVSMESAATKDQTYIVTEASNQPDMTLEKFQLPPPPKEYIKHYHKPVAKIPRHYPNANITPTIHKPVTSTVGSDSIASETNPLQKRLQIEGIDNSSMKTLPDGSQVIVRNVPNTKPAPKFIPRQTIKFTPKKSEQTKMPDSLDLEIKKNAFKLGEVQGPSGEINRKRALSPTKKSVNETILAIRSKITKVIAQETKKTSC</sequence>
<evidence type="ECO:0000256" key="4">
    <source>
        <dbReference type="ARBA" id="ARBA00022728"/>
    </source>
</evidence>